<dbReference type="EMBL" id="BSDY01000010">
    <property type="protein sequence ID" value="GLI56762.1"/>
    <property type="molecule type" value="Genomic_DNA"/>
</dbReference>
<dbReference type="RefSeq" id="WP_281836107.1">
    <property type="nucleotide sequence ID" value="NZ_BSDY01000010.1"/>
</dbReference>
<comment type="caution">
    <text evidence="2">The sequence shown here is derived from an EMBL/GenBank/DDBJ whole genome shotgun (WGS) entry which is preliminary data.</text>
</comment>
<dbReference type="AlphaFoldDB" id="A0A9W6LNM8"/>
<reference evidence="2" key="1">
    <citation type="submission" date="2022-12" db="EMBL/GenBank/DDBJ databases">
        <title>Reference genome sequencing for broad-spectrum identification of bacterial and archaeal isolates by mass spectrometry.</title>
        <authorList>
            <person name="Sekiguchi Y."/>
            <person name="Tourlousse D.M."/>
        </authorList>
    </citation>
    <scope>NUCLEOTIDE SEQUENCE</scope>
    <source>
        <strain evidence="2">10succ1</strain>
    </source>
</reference>
<evidence type="ECO:0000313" key="2">
    <source>
        <dbReference type="EMBL" id="GLI56762.1"/>
    </source>
</evidence>
<dbReference type="Proteomes" id="UP001144471">
    <property type="component" value="Unassembled WGS sequence"/>
</dbReference>
<gene>
    <name evidence="2" type="ORF">PM10SUCC1_22760</name>
</gene>
<accession>A0A9W6LNM8</accession>
<sequence>MSKKRILFIGALMLGSVAFAGGDLNLSSDIPVCTPKIVERYDSDPQNEVKDIIQRISENENLLQEEYNREDKNWDEIQRLTLEGGELKGELEYIILSRN</sequence>
<name>A0A9W6LNM8_9FUSO</name>
<evidence type="ECO:0000313" key="3">
    <source>
        <dbReference type="Proteomes" id="UP001144471"/>
    </source>
</evidence>
<proteinExistence type="predicted"/>
<feature type="signal peptide" evidence="1">
    <location>
        <begin position="1"/>
        <end position="20"/>
    </location>
</feature>
<feature type="chain" id="PRO_5040764936" evidence="1">
    <location>
        <begin position="21"/>
        <end position="99"/>
    </location>
</feature>
<keyword evidence="3" id="KW-1185">Reference proteome</keyword>
<evidence type="ECO:0000256" key="1">
    <source>
        <dbReference type="SAM" id="SignalP"/>
    </source>
</evidence>
<organism evidence="2 3">
    <name type="scientific">Propionigenium maris DSM 9537</name>
    <dbReference type="NCBI Taxonomy" id="1123000"/>
    <lineage>
        <taxon>Bacteria</taxon>
        <taxon>Fusobacteriati</taxon>
        <taxon>Fusobacteriota</taxon>
        <taxon>Fusobacteriia</taxon>
        <taxon>Fusobacteriales</taxon>
        <taxon>Fusobacteriaceae</taxon>
        <taxon>Propionigenium</taxon>
    </lineage>
</organism>
<protein>
    <submittedName>
        <fullName evidence="2">Uncharacterized protein</fullName>
    </submittedName>
</protein>
<keyword evidence="1" id="KW-0732">Signal</keyword>